<dbReference type="Gene3D" id="3.30.360.10">
    <property type="entry name" value="Dihydrodipicolinate Reductase, domain 2"/>
    <property type="match status" value="1"/>
</dbReference>
<name>A0A0C1L6I5_9BACT</name>
<dbReference type="Proteomes" id="UP000031408">
    <property type="component" value="Unassembled WGS sequence"/>
</dbReference>
<feature type="domain" description="Gfo/Idh/MocA-like oxidoreductase bacterial type C-terminal" evidence="2">
    <location>
        <begin position="193"/>
        <end position="431"/>
    </location>
</feature>
<dbReference type="PANTHER" id="PTHR43818:SF5">
    <property type="entry name" value="OXIDOREDUCTASE FAMILY PROTEIN"/>
    <property type="match status" value="1"/>
</dbReference>
<dbReference type="InterPro" id="IPR006311">
    <property type="entry name" value="TAT_signal"/>
</dbReference>
<keyword evidence="4" id="KW-1185">Reference proteome</keyword>
<dbReference type="Pfam" id="PF19051">
    <property type="entry name" value="GFO_IDH_MocA_C2"/>
    <property type="match status" value="1"/>
</dbReference>
<dbReference type="PANTHER" id="PTHR43818">
    <property type="entry name" value="BCDNA.GH03377"/>
    <property type="match status" value="1"/>
</dbReference>
<dbReference type="InterPro" id="IPR036291">
    <property type="entry name" value="NAD(P)-bd_dom_sf"/>
</dbReference>
<proteinExistence type="predicted"/>
<accession>A0A0C1L6I5</accession>
<sequence length="438" mass="48879">MPIARRSFIRNSGSLLLGTALVPAFSENLFAGKQRVSAADQLNVGVIGVNGMGWSNLQAILQVPGVKCVALCDVDENVLKKRVAELEKLNMPVKTYSDHRKMLENKDVHIVIIGTPDHWHCLQMVDACATGKHVYVEKPAGNSISECRIMESAQQRYKSIVQVGQWQRSAPHFRNAVDFVHSGKLGNIRTVKSWAYMGWMKPVNVQPDGTPPPGVDYARWLGPSQQRPFNPNRFHFNFRWFWDYAGGLMTDWGVHMIDYALIGMKAEYPKTIMASGGKMAYPDDASETPDTLTAIFEFDKFNMVWEHATGIDLGPYGLTHGTAFVGNNGTLILNREGWYVLAEKEKIPAVELQKVEGNALVLHMQNFVEAIRAGKPELLHAPIQQGSLTAQVCQLGNIAFRTGQKLKWNNENKSFDASAANKLVTPEYHNGYKLPRLS</sequence>
<dbReference type="GO" id="GO:0000166">
    <property type="term" value="F:nucleotide binding"/>
    <property type="evidence" value="ECO:0007669"/>
    <property type="project" value="InterPro"/>
</dbReference>
<dbReference type="SUPFAM" id="SSF51735">
    <property type="entry name" value="NAD(P)-binding Rossmann-fold domains"/>
    <property type="match status" value="1"/>
</dbReference>
<dbReference type="EMBL" id="JSVC01000008">
    <property type="protein sequence ID" value="KIC95111.1"/>
    <property type="molecule type" value="Genomic_DNA"/>
</dbReference>
<evidence type="ECO:0000313" key="4">
    <source>
        <dbReference type="Proteomes" id="UP000031408"/>
    </source>
</evidence>
<dbReference type="Gene3D" id="3.40.50.720">
    <property type="entry name" value="NAD(P)-binding Rossmann-like Domain"/>
    <property type="match status" value="1"/>
</dbReference>
<comment type="caution">
    <text evidence="3">The sequence shown here is derived from an EMBL/GenBank/DDBJ whole genome shotgun (WGS) entry which is preliminary data.</text>
</comment>
<reference evidence="3 4" key="1">
    <citation type="submission" date="2014-11" db="EMBL/GenBank/DDBJ databases">
        <title>Genome sequence of Flavihumibacter solisilvae 3-3.</title>
        <authorList>
            <person name="Zhou G."/>
            <person name="Li M."/>
            <person name="Wang G."/>
        </authorList>
    </citation>
    <scope>NUCLEOTIDE SEQUENCE [LARGE SCALE GENOMIC DNA]</scope>
    <source>
        <strain evidence="3 4">3-3</strain>
    </source>
</reference>
<dbReference type="AlphaFoldDB" id="A0A0C1L6I5"/>
<evidence type="ECO:0000259" key="2">
    <source>
        <dbReference type="Pfam" id="PF19051"/>
    </source>
</evidence>
<evidence type="ECO:0000259" key="1">
    <source>
        <dbReference type="Pfam" id="PF01408"/>
    </source>
</evidence>
<protein>
    <submittedName>
        <fullName evidence="3">Oxidoreductase</fullName>
    </submittedName>
</protein>
<dbReference type="RefSeq" id="WP_039138534.1">
    <property type="nucleotide sequence ID" value="NZ_JSVC01000008.1"/>
</dbReference>
<dbReference type="PROSITE" id="PS51318">
    <property type="entry name" value="TAT"/>
    <property type="match status" value="1"/>
</dbReference>
<gene>
    <name evidence="3" type="ORF">OI18_07230</name>
</gene>
<dbReference type="OrthoDB" id="726883at2"/>
<feature type="domain" description="Gfo/Idh/MocA-like oxidoreductase N-terminal" evidence="1">
    <location>
        <begin position="42"/>
        <end position="164"/>
    </location>
</feature>
<evidence type="ECO:0000313" key="3">
    <source>
        <dbReference type="EMBL" id="KIC95111.1"/>
    </source>
</evidence>
<organism evidence="3 4">
    <name type="scientific">Flavihumibacter solisilvae</name>
    <dbReference type="NCBI Taxonomy" id="1349421"/>
    <lineage>
        <taxon>Bacteria</taxon>
        <taxon>Pseudomonadati</taxon>
        <taxon>Bacteroidota</taxon>
        <taxon>Chitinophagia</taxon>
        <taxon>Chitinophagales</taxon>
        <taxon>Chitinophagaceae</taxon>
        <taxon>Flavihumibacter</taxon>
    </lineage>
</organism>
<dbReference type="Pfam" id="PF01408">
    <property type="entry name" value="GFO_IDH_MocA"/>
    <property type="match status" value="1"/>
</dbReference>
<dbReference type="InterPro" id="IPR050463">
    <property type="entry name" value="Gfo/Idh/MocA_oxidrdct_glycsds"/>
</dbReference>
<dbReference type="SUPFAM" id="SSF55347">
    <property type="entry name" value="Glyceraldehyde-3-phosphate dehydrogenase-like, C-terminal domain"/>
    <property type="match status" value="1"/>
</dbReference>
<dbReference type="InterPro" id="IPR000683">
    <property type="entry name" value="Gfo/Idh/MocA-like_OxRdtase_N"/>
</dbReference>
<dbReference type="InterPro" id="IPR043906">
    <property type="entry name" value="Gfo/Idh/MocA_OxRdtase_bact_C"/>
</dbReference>
<dbReference type="STRING" id="1349421.OI18_07230"/>